<protein>
    <recommendedName>
        <fullName evidence="6">Ig-like domain-containing protein</fullName>
    </recommendedName>
</protein>
<dbReference type="SUPFAM" id="SSF69360">
    <property type="entry name" value="Cell wall binding repeat"/>
    <property type="match status" value="1"/>
</dbReference>
<feature type="chain" id="PRO_5020908948" description="Ig-like domain-containing protein" evidence="3">
    <location>
        <begin position="25"/>
        <end position="248"/>
    </location>
</feature>
<dbReference type="Gene3D" id="2.10.270.10">
    <property type="entry name" value="Cholin Binding"/>
    <property type="match status" value="1"/>
</dbReference>
<proteinExistence type="predicted"/>
<sequence length="248" mass="27163">MKLKRGLLAGVVLCCMPLMTACSAKDTIGILVGSNSEETQKEEKTVDLNAANIDDSVGKPEITSEMGDPVTYDLHATADPITVEATVSEGTLSYQWYRNNVDSNGGGTAIDGATEATYTPPTTESGTLYYYVVVTNTVGDGVQLTASGTKCVTITEQEAATDDTEATEETGSWQQSGDNWWYQREDGTYPANGWEEIKGKWYLFDENGYIRTGWYQWGDNWFYFDENGAMVCDADIDGYHLGSDGIMQ</sequence>
<evidence type="ECO:0008006" key="6">
    <source>
        <dbReference type="Google" id="ProtNLM"/>
    </source>
</evidence>
<comment type="caution">
    <text evidence="4">The sequence shown here is derived from an EMBL/GenBank/DDBJ whole genome shotgun (WGS) entry which is preliminary data.</text>
</comment>
<feature type="signal peptide" evidence="3">
    <location>
        <begin position="1"/>
        <end position="24"/>
    </location>
</feature>
<keyword evidence="5" id="KW-1185">Reference proteome</keyword>
<dbReference type="AlphaFoldDB" id="A0A4Q1RLF6"/>
<name>A0A4Q1RLF6_9FIRM</name>
<dbReference type="OrthoDB" id="9790023at2"/>
<feature type="repeat" description="Cell wall-binding" evidence="2">
    <location>
        <begin position="191"/>
        <end position="210"/>
    </location>
</feature>
<evidence type="ECO:0000313" key="4">
    <source>
        <dbReference type="EMBL" id="RXS76711.1"/>
    </source>
</evidence>
<accession>A0A4Q1RLF6</accession>
<gene>
    <name evidence="4" type="ORF">ETP43_08805</name>
</gene>
<organism evidence="4 5">
    <name type="scientific">Blautia faecicola</name>
    <dbReference type="NCBI Taxonomy" id="2509240"/>
    <lineage>
        <taxon>Bacteria</taxon>
        <taxon>Bacillati</taxon>
        <taxon>Bacillota</taxon>
        <taxon>Clostridia</taxon>
        <taxon>Lachnospirales</taxon>
        <taxon>Lachnospiraceae</taxon>
        <taxon>Blautia</taxon>
    </lineage>
</organism>
<dbReference type="EMBL" id="SDKC01000001">
    <property type="protein sequence ID" value="RXS76711.1"/>
    <property type="molecule type" value="Genomic_DNA"/>
</dbReference>
<keyword evidence="1" id="KW-0677">Repeat</keyword>
<dbReference type="RefSeq" id="WP_022399107.1">
    <property type="nucleotide sequence ID" value="NZ_JBGKFY010000002.1"/>
</dbReference>
<evidence type="ECO:0000256" key="2">
    <source>
        <dbReference type="PROSITE-ProRule" id="PRU00591"/>
    </source>
</evidence>
<dbReference type="PROSITE" id="PS51257">
    <property type="entry name" value="PROKAR_LIPOPROTEIN"/>
    <property type="match status" value="1"/>
</dbReference>
<keyword evidence="3" id="KW-0732">Signal</keyword>
<feature type="repeat" description="Cell wall-binding" evidence="2">
    <location>
        <begin position="211"/>
        <end position="230"/>
    </location>
</feature>
<evidence type="ECO:0000313" key="5">
    <source>
        <dbReference type="Proteomes" id="UP000290106"/>
    </source>
</evidence>
<evidence type="ECO:0000256" key="3">
    <source>
        <dbReference type="SAM" id="SignalP"/>
    </source>
</evidence>
<reference evidence="4 5" key="1">
    <citation type="submission" date="2019-01" db="EMBL/GenBank/DDBJ databases">
        <title>Blautia sp. nov. KGMB01111 isolated human feces.</title>
        <authorList>
            <person name="Park J.-E."/>
            <person name="Kim J.-S."/>
            <person name="Park S.-H."/>
        </authorList>
    </citation>
    <scope>NUCLEOTIDE SEQUENCE [LARGE SCALE GENOMIC DNA]</scope>
    <source>
        <strain evidence="4 5">KGMB01111</strain>
    </source>
</reference>
<dbReference type="Gene3D" id="2.60.40.2700">
    <property type="match status" value="1"/>
</dbReference>
<dbReference type="Pfam" id="PF19127">
    <property type="entry name" value="Choline_bind_3"/>
    <property type="match status" value="1"/>
</dbReference>
<dbReference type="Proteomes" id="UP000290106">
    <property type="component" value="Unassembled WGS sequence"/>
</dbReference>
<evidence type="ECO:0000256" key="1">
    <source>
        <dbReference type="ARBA" id="ARBA00022737"/>
    </source>
</evidence>
<dbReference type="PROSITE" id="PS51170">
    <property type="entry name" value="CW"/>
    <property type="match status" value="2"/>
</dbReference>
<dbReference type="InterPro" id="IPR018337">
    <property type="entry name" value="Cell_wall/Cho-bd_repeat"/>
</dbReference>